<keyword evidence="2" id="KW-1185">Reference proteome</keyword>
<sequence>MSVTGSRHIPDDTKNKKGEWTMYREDGWVKGFYQDNLVKYECSGCGRQFILGEELVKGCTHGYPRCPYCGIRAVEWVSMTEDDQLAGMALGCIGIYMELPGENCPGDEKEENADEE</sequence>
<organism evidence="1 2">
    <name type="scientific">Blautia caccae</name>
    <dbReference type="NCBI Taxonomy" id="3133175"/>
    <lineage>
        <taxon>Bacteria</taxon>
        <taxon>Bacillati</taxon>
        <taxon>Bacillota</taxon>
        <taxon>Clostridia</taxon>
        <taxon>Lachnospirales</taxon>
        <taxon>Lachnospiraceae</taxon>
        <taxon>Blautia</taxon>
    </lineage>
</organism>
<dbReference type="Proteomes" id="UP001457898">
    <property type="component" value="Unassembled WGS sequence"/>
</dbReference>
<reference evidence="1 2" key="1">
    <citation type="submission" date="2024-03" db="EMBL/GenBank/DDBJ databases">
        <title>Human intestinal bacterial collection.</title>
        <authorList>
            <person name="Pauvert C."/>
            <person name="Hitch T.C.A."/>
            <person name="Clavel T."/>
        </authorList>
    </citation>
    <scope>NUCLEOTIDE SEQUENCE [LARGE SCALE GENOMIC DNA]</scope>
    <source>
        <strain evidence="1 2">CLA-SR-H028</strain>
    </source>
</reference>
<accession>A0ABV1DVH2</accession>
<evidence type="ECO:0000313" key="2">
    <source>
        <dbReference type="Proteomes" id="UP001457898"/>
    </source>
</evidence>
<gene>
    <name evidence="1" type="ORF">WMO65_25730</name>
</gene>
<protein>
    <submittedName>
        <fullName evidence="1">Uncharacterized protein</fullName>
    </submittedName>
</protein>
<comment type="caution">
    <text evidence="1">The sequence shown here is derived from an EMBL/GenBank/DDBJ whole genome shotgun (WGS) entry which is preliminary data.</text>
</comment>
<dbReference type="EMBL" id="JBBMFP010000045">
    <property type="protein sequence ID" value="MEQ2434393.1"/>
    <property type="molecule type" value="Genomic_DNA"/>
</dbReference>
<name>A0ABV1DVH2_9FIRM</name>
<proteinExistence type="predicted"/>
<dbReference type="RefSeq" id="WP_118594192.1">
    <property type="nucleotide sequence ID" value="NZ_JBBMFP010000045.1"/>
</dbReference>
<evidence type="ECO:0000313" key="1">
    <source>
        <dbReference type="EMBL" id="MEQ2434393.1"/>
    </source>
</evidence>